<accession>A0AA38WEW2</accession>
<sequence length="115" mass="13167">MKGESMEPNQDRYRCMWSIQKNGFYFINRRYPRPHWAQTNPRQFLGRSPTAKACSPGSKPPYLQNASPRARTQGNSSFGAGTRTRTNEPMDLVDSAIWYQYPPEGLTSEGCVFLK</sequence>
<organism evidence="2 3">
    <name type="scientific">Centaurea solstitialis</name>
    <name type="common">yellow star-thistle</name>
    <dbReference type="NCBI Taxonomy" id="347529"/>
    <lineage>
        <taxon>Eukaryota</taxon>
        <taxon>Viridiplantae</taxon>
        <taxon>Streptophyta</taxon>
        <taxon>Embryophyta</taxon>
        <taxon>Tracheophyta</taxon>
        <taxon>Spermatophyta</taxon>
        <taxon>Magnoliopsida</taxon>
        <taxon>eudicotyledons</taxon>
        <taxon>Gunneridae</taxon>
        <taxon>Pentapetalae</taxon>
        <taxon>asterids</taxon>
        <taxon>campanulids</taxon>
        <taxon>Asterales</taxon>
        <taxon>Asteraceae</taxon>
        <taxon>Carduoideae</taxon>
        <taxon>Cardueae</taxon>
        <taxon>Centaureinae</taxon>
        <taxon>Centaurea</taxon>
    </lineage>
</organism>
<protein>
    <submittedName>
        <fullName evidence="2">Uncharacterized protein</fullName>
    </submittedName>
</protein>
<gene>
    <name evidence="2" type="ORF">OSB04_013326</name>
</gene>
<reference evidence="2" key="1">
    <citation type="submission" date="2023-03" db="EMBL/GenBank/DDBJ databases">
        <title>Chromosome-scale reference genome and RAD-based genetic map of yellow starthistle (Centaurea solstitialis) reveal putative structural variation and QTLs associated with invader traits.</title>
        <authorList>
            <person name="Reatini B."/>
            <person name="Cang F.A."/>
            <person name="Jiang Q."/>
            <person name="Mckibben M.T.W."/>
            <person name="Barker M.S."/>
            <person name="Rieseberg L.H."/>
            <person name="Dlugosch K.M."/>
        </authorList>
    </citation>
    <scope>NUCLEOTIDE SEQUENCE</scope>
    <source>
        <strain evidence="2">CAN-66</strain>
        <tissue evidence="2">Leaf</tissue>
    </source>
</reference>
<name>A0AA38WEW2_9ASTR</name>
<evidence type="ECO:0000313" key="2">
    <source>
        <dbReference type="EMBL" id="KAJ9558712.1"/>
    </source>
</evidence>
<keyword evidence="3" id="KW-1185">Reference proteome</keyword>
<dbReference type="EMBL" id="JARYMX010000003">
    <property type="protein sequence ID" value="KAJ9558712.1"/>
    <property type="molecule type" value="Genomic_DNA"/>
</dbReference>
<proteinExistence type="predicted"/>
<dbReference type="Proteomes" id="UP001172457">
    <property type="component" value="Chromosome 3"/>
</dbReference>
<feature type="region of interest" description="Disordered" evidence="1">
    <location>
        <begin position="38"/>
        <end position="87"/>
    </location>
</feature>
<dbReference type="AlphaFoldDB" id="A0AA38WEW2"/>
<feature type="compositionally biased region" description="Polar residues" evidence="1">
    <location>
        <begin position="64"/>
        <end position="79"/>
    </location>
</feature>
<evidence type="ECO:0000313" key="3">
    <source>
        <dbReference type="Proteomes" id="UP001172457"/>
    </source>
</evidence>
<evidence type="ECO:0000256" key="1">
    <source>
        <dbReference type="SAM" id="MobiDB-lite"/>
    </source>
</evidence>
<comment type="caution">
    <text evidence="2">The sequence shown here is derived from an EMBL/GenBank/DDBJ whole genome shotgun (WGS) entry which is preliminary data.</text>
</comment>